<reference evidence="1" key="2">
    <citation type="submission" date="2017-06" db="EMBL/GenBank/DDBJ databases">
        <title>WGS assembly of Brachypodium distachyon.</title>
        <authorList>
            <consortium name="The International Brachypodium Initiative"/>
            <person name="Lucas S."/>
            <person name="Harmon-Smith M."/>
            <person name="Lail K."/>
            <person name="Tice H."/>
            <person name="Grimwood J."/>
            <person name="Bruce D."/>
            <person name="Barry K."/>
            <person name="Shu S."/>
            <person name="Lindquist E."/>
            <person name="Wang M."/>
            <person name="Pitluck S."/>
            <person name="Vogel J.P."/>
            <person name="Garvin D.F."/>
            <person name="Mockler T.C."/>
            <person name="Schmutz J."/>
            <person name="Rokhsar D."/>
            <person name="Bevan M.W."/>
        </authorList>
    </citation>
    <scope>NUCLEOTIDE SEQUENCE</scope>
    <source>
        <strain evidence="1">Bd21</strain>
    </source>
</reference>
<name>A0A2K2CUH4_BRADI</name>
<accession>A0A2K2CUH4</accession>
<proteinExistence type="predicted"/>
<evidence type="ECO:0000313" key="1">
    <source>
        <dbReference type="EMBL" id="PNT65679.1"/>
    </source>
</evidence>
<gene>
    <name evidence="1" type="ORF">BRADI_3g00762v3</name>
</gene>
<dbReference type="EMBL" id="CM000882">
    <property type="protein sequence ID" value="PNT65679.1"/>
    <property type="molecule type" value="Genomic_DNA"/>
</dbReference>
<dbReference type="AlphaFoldDB" id="A0A2K2CUH4"/>
<sequence length="72" mass="7979">MADLDGIGKRARPAACDCLAHGMEDSKSIHASSIFFYSESIHHGLFILELIAIRLPCEQEQPCNLNQLSLHD</sequence>
<evidence type="ECO:0000313" key="3">
    <source>
        <dbReference type="Proteomes" id="UP000008810"/>
    </source>
</evidence>
<reference evidence="1 2" key="1">
    <citation type="journal article" date="2010" name="Nature">
        <title>Genome sequencing and analysis of the model grass Brachypodium distachyon.</title>
        <authorList>
            <consortium name="International Brachypodium Initiative"/>
        </authorList>
    </citation>
    <scope>NUCLEOTIDE SEQUENCE [LARGE SCALE GENOMIC DNA]</scope>
    <source>
        <strain evidence="1 2">Bd21</strain>
    </source>
</reference>
<dbReference type="InParanoid" id="A0A2K2CUH4"/>
<dbReference type="EnsemblPlants" id="PNT65679">
    <property type="protein sequence ID" value="PNT65679"/>
    <property type="gene ID" value="BRADI_3g00762v3"/>
</dbReference>
<reference evidence="2" key="3">
    <citation type="submission" date="2018-08" db="UniProtKB">
        <authorList>
            <consortium name="EnsemblPlants"/>
        </authorList>
    </citation>
    <scope>IDENTIFICATION</scope>
    <source>
        <strain evidence="2">cv. Bd21</strain>
    </source>
</reference>
<protein>
    <submittedName>
        <fullName evidence="1 2">Uncharacterized protein</fullName>
    </submittedName>
</protein>
<dbReference type="Proteomes" id="UP000008810">
    <property type="component" value="Chromosome 3"/>
</dbReference>
<evidence type="ECO:0000313" key="2">
    <source>
        <dbReference type="EnsemblPlants" id="PNT65679"/>
    </source>
</evidence>
<dbReference type="Gramene" id="PNT65679">
    <property type="protein sequence ID" value="PNT65679"/>
    <property type="gene ID" value="BRADI_3g00762v3"/>
</dbReference>
<keyword evidence="3" id="KW-1185">Reference proteome</keyword>
<organism evidence="1">
    <name type="scientific">Brachypodium distachyon</name>
    <name type="common">Purple false brome</name>
    <name type="synonym">Trachynia distachya</name>
    <dbReference type="NCBI Taxonomy" id="15368"/>
    <lineage>
        <taxon>Eukaryota</taxon>
        <taxon>Viridiplantae</taxon>
        <taxon>Streptophyta</taxon>
        <taxon>Embryophyta</taxon>
        <taxon>Tracheophyta</taxon>
        <taxon>Spermatophyta</taxon>
        <taxon>Magnoliopsida</taxon>
        <taxon>Liliopsida</taxon>
        <taxon>Poales</taxon>
        <taxon>Poaceae</taxon>
        <taxon>BOP clade</taxon>
        <taxon>Pooideae</taxon>
        <taxon>Stipodae</taxon>
        <taxon>Brachypodieae</taxon>
        <taxon>Brachypodium</taxon>
    </lineage>
</organism>